<protein>
    <submittedName>
        <fullName evidence="2">Uncharacterized protein</fullName>
    </submittedName>
</protein>
<comment type="caution">
    <text evidence="2">The sequence shown here is derived from an EMBL/GenBank/DDBJ whole genome shotgun (WGS) entry which is preliminary data.</text>
</comment>
<gene>
    <name evidence="2" type="ORF">WJX84_004613</name>
</gene>
<dbReference type="Pfam" id="PF02493">
    <property type="entry name" value="MORN"/>
    <property type="match status" value="5"/>
</dbReference>
<dbReference type="InterPro" id="IPR003409">
    <property type="entry name" value="MORN"/>
</dbReference>
<organism evidence="2 3">
    <name type="scientific">Apatococcus fuscideae</name>
    <dbReference type="NCBI Taxonomy" id="2026836"/>
    <lineage>
        <taxon>Eukaryota</taxon>
        <taxon>Viridiplantae</taxon>
        <taxon>Chlorophyta</taxon>
        <taxon>core chlorophytes</taxon>
        <taxon>Trebouxiophyceae</taxon>
        <taxon>Chlorellales</taxon>
        <taxon>Chlorellaceae</taxon>
        <taxon>Apatococcus</taxon>
    </lineage>
</organism>
<name>A0AAW1SZM3_9CHLO</name>
<dbReference type="PANTHER" id="PTHR43215:SF14">
    <property type="entry name" value="RADIAL SPOKE HEAD 1 HOMOLOG"/>
    <property type="match status" value="1"/>
</dbReference>
<sequence length="212" mass="23730">MAPGAAQQERPSLRYKDVDLPVSYVGALAPADLLYGHTSRQRQHAEQRLLLKFRWPLQSPLTGPARAGKHGLLLSDAGKYEGDVLAGKPHGFGRYYSDGSRLLYEGNWVKGAREGSGTFYYPSGEVYSGQWRMNKRHGLGAMAYRCGDKYEGHWQQDRRHGQAQYVSQTGDVFEGNYKNDLREGPGTVQKSDGRYTFHGVWTAGRLLTGEVF</sequence>
<accession>A0AAW1SZM3</accession>
<evidence type="ECO:0000313" key="2">
    <source>
        <dbReference type="EMBL" id="KAK9861842.1"/>
    </source>
</evidence>
<keyword evidence="1" id="KW-0677">Repeat</keyword>
<dbReference type="GO" id="GO:0016020">
    <property type="term" value="C:membrane"/>
    <property type="evidence" value="ECO:0007669"/>
    <property type="project" value="UniProtKB-ARBA"/>
</dbReference>
<dbReference type="AlphaFoldDB" id="A0AAW1SZM3"/>
<dbReference type="SUPFAM" id="SSF82185">
    <property type="entry name" value="Histone H3 K4-specific methyltransferase SET7/9 N-terminal domain"/>
    <property type="match status" value="1"/>
</dbReference>
<dbReference type="PANTHER" id="PTHR43215">
    <property type="entry name" value="RADIAL SPOKE HEAD 1 HOMOLOG"/>
    <property type="match status" value="1"/>
</dbReference>
<dbReference type="SMART" id="SM00698">
    <property type="entry name" value="MORN"/>
    <property type="match status" value="5"/>
</dbReference>
<keyword evidence="3" id="KW-1185">Reference proteome</keyword>
<dbReference type="Proteomes" id="UP001485043">
    <property type="component" value="Unassembled WGS sequence"/>
</dbReference>
<evidence type="ECO:0000313" key="3">
    <source>
        <dbReference type="Proteomes" id="UP001485043"/>
    </source>
</evidence>
<evidence type="ECO:0000256" key="1">
    <source>
        <dbReference type="ARBA" id="ARBA00022737"/>
    </source>
</evidence>
<proteinExistence type="predicted"/>
<dbReference type="Gene3D" id="2.20.110.10">
    <property type="entry name" value="Histone H3 K4-specific methyltransferase SET7/9 N-terminal domain"/>
    <property type="match status" value="3"/>
</dbReference>
<dbReference type="GO" id="GO:0005829">
    <property type="term" value="C:cytosol"/>
    <property type="evidence" value="ECO:0007669"/>
    <property type="project" value="TreeGrafter"/>
</dbReference>
<dbReference type="EMBL" id="JALJOV010000693">
    <property type="protein sequence ID" value="KAK9861842.1"/>
    <property type="molecule type" value="Genomic_DNA"/>
</dbReference>
<reference evidence="2 3" key="1">
    <citation type="journal article" date="2024" name="Nat. Commun.">
        <title>Phylogenomics reveals the evolutionary origins of lichenization in chlorophyte algae.</title>
        <authorList>
            <person name="Puginier C."/>
            <person name="Libourel C."/>
            <person name="Otte J."/>
            <person name="Skaloud P."/>
            <person name="Haon M."/>
            <person name="Grisel S."/>
            <person name="Petersen M."/>
            <person name="Berrin J.G."/>
            <person name="Delaux P.M."/>
            <person name="Dal Grande F."/>
            <person name="Keller J."/>
        </authorList>
    </citation>
    <scope>NUCLEOTIDE SEQUENCE [LARGE SCALE GENOMIC DNA]</scope>
    <source>
        <strain evidence="2 3">SAG 2523</strain>
    </source>
</reference>